<dbReference type="InterPro" id="IPR000836">
    <property type="entry name" value="PRTase_dom"/>
</dbReference>
<dbReference type="GO" id="GO:0002189">
    <property type="term" value="C:ribose phosphate diphosphokinase complex"/>
    <property type="evidence" value="ECO:0007669"/>
    <property type="project" value="TreeGrafter"/>
</dbReference>
<dbReference type="EMBL" id="LPBJ01000047">
    <property type="protein sequence ID" value="KVP98117.1"/>
    <property type="molecule type" value="Genomic_DNA"/>
</dbReference>
<dbReference type="GO" id="GO:0006164">
    <property type="term" value="P:purine nucleotide biosynthetic process"/>
    <property type="evidence" value="ECO:0007669"/>
    <property type="project" value="TreeGrafter"/>
</dbReference>
<dbReference type="Pfam" id="PF13793">
    <property type="entry name" value="Pribosyltran_N"/>
    <property type="match status" value="1"/>
</dbReference>
<gene>
    <name evidence="5" type="ORF">WJ96_05975</name>
</gene>
<comment type="caution">
    <text evidence="5">The sequence shown here is derived from an EMBL/GenBank/DDBJ whole genome shotgun (WGS) entry which is preliminary data.</text>
</comment>
<dbReference type="SMART" id="SM01400">
    <property type="entry name" value="Pribosyltran_N"/>
    <property type="match status" value="1"/>
</dbReference>
<evidence type="ECO:0000259" key="4">
    <source>
        <dbReference type="Pfam" id="PF13793"/>
    </source>
</evidence>
<comment type="similarity">
    <text evidence="2">Belongs to the ribose-phosphate pyrophosphokinase family.</text>
</comment>
<dbReference type="Pfam" id="PF00156">
    <property type="entry name" value="Pribosyltran"/>
    <property type="match status" value="1"/>
</dbReference>
<keyword evidence="6" id="KW-1185">Reference proteome</keyword>
<accession>A0AAW3MYR5</accession>
<dbReference type="PANTHER" id="PTHR10210">
    <property type="entry name" value="RIBOSE-PHOSPHATE DIPHOSPHOKINASE FAMILY MEMBER"/>
    <property type="match status" value="1"/>
</dbReference>
<keyword evidence="1 2" id="KW-0545">Nucleotide biosynthesis</keyword>
<evidence type="ECO:0000256" key="1">
    <source>
        <dbReference type="ARBA" id="ARBA00022727"/>
    </source>
</evidence>
<evidence type="ECO:0000313" key="5">
    <source>
        <dbReference type="EMBL" id="KVP98117.1"/>
    </source>
</evidence>
<dbReference type="Gene3D" id="3.40.50.2020">
    <property type="match status" value="2"/>
</dbReference>
<sequence length="281" mass="30823">MNHIKLTSVSRAGDTTNYDAIEFFSFPGGERHVRLPAAQIGTLDVLDTDWTIKARVYTPADIMDLMLATDAVRRVIPAGSVLRLVLPYVPYARQDRVAVEGEPLSAKVFCSLINALAFDDVEIWDPHSDVTPALLNNVRIRSTRDLMLSTFGEKGCAYLLRECAFVAPDAGARKRVSALAKAFNTDVVFADKKRDPVSGKLSGAQVQGELPSRPLLVVDDICDGGGTFIELARVLREKTDQQLYLYVTHGLFTKGLEPLKACYSRVFSANCRDAELASNLG</sequence>
<dbReference type="SUPFAM" id="SSF53271">
    <property type="entry name" value="PRTase-like"/>
    <property type="match status" value="1"/>
</dbReference>
<dbReference type="GO" id="GO:0000287">
    <property type="term" value="F:magnesium ion binding"/>
    <property type="evidence" value="ECO:0007669"/>
    <property type="project" value="InterPro"/>
</dbReference>
<dbReference type="GO" id="GO:0005737">
    <property type="term" value="C:cytoplasm"/>
    <property type="evidence" value="ECO:0007669"/>
    <property type="project" value="TreeGrafter"/>
</dbReference>
<evidence type="ECO:0000313" key="6">
    <source>
        <dbReference type="Proteomes" id="UP000056453"/>
    </source>
</evidence>
<reference evidence="5 6" key="1">
    <citation type="submission" date="2015-11" db="EMBL/GenBank/DDBJ databases">
        <title>Expanding the genomic diversity of Burkholderia species for the development of highly accurate diagnostics.</title>
        <authorList>
            <person name="Sahl J."/>
            <person name="Keim P."/>
            <person name="Wagner D."/>
        </authorList>
    </citation>
    <scope>NUCLEOTIDE SEQUENCE [LARGE SCALE GENOMIC DNA]</scope>
    <source>
        <strain evidence="5 6">MSMB1808WGS</strain>
    </source>
</reference>
<dbReference type="NCBIfam" id="TIGR01251">
    <property type="entry name" value="ribP_PPkin"/>
    <property type="match status" value="1"/>
</dbReference>
<dbReference type="RefSeq" id="WP_059954215.1">
    <property type="nucleotide sequence ID" value="NZ_LPBJ01000047.1"/>
</dbReference>
<dbReference type="GO" id="GO:0004749">
    <property type="term" value="F:ribose phosphate diphosphokinase activity"/>
    <property type="evidence" value="ECO:0007669"/>
    <property type="project" value="TreeGrafter"/>
</dbReference>
<evidence type="ECO:0000259" key="3">
    <source>
        <dbReference type="Pfam" id="PF00156"/>
    </source>
</evidence>
<evidence type="ECO:0000256" key="2">
    <source>
        <dbReference type="RuleBase" id="RU004324"/>
    </source>
</evidence>
<dbReference type="InterPro" id="IPR005946">
    <property type="entry name" value="Rib-P_diPkinase"/>
</dbReference>
<proteinExistence type="inferred from homology"/>
<evidence type="ECO:0008006" key="7">
    <source>
        <dbReference type="Google" id="ProtNLM"/>
    </source>
</evidence>
<dbReference type="AlphaFoldDB" id="A0AAW3MYR5"/>
<name>A0AAW3MYR5_9BURK</name>
<dbReference type="PANTHER" id="PTHR10210:SF41">
    <property type="entry name" value="RIBOSE-PHOSPHATE PYROPHOSPHOKINASE 1, CHLOROPLASTIC"/>
    <property type="match status" value="1"/>
</dbReference>
<organism evidence="5 6">
    <name type="scientific">Burkholderia ubonensis</name>
    <dbReference type="NCBI Taxonomy" id="101571"/>
    <lineage>
        <taxon>Bacteria</taxon>
        <taxon>Pseudomonadati</taxon>
        <taxon>Pseudomonadota</taxon>
        <taxon>Betaproteobacteria</taxon>
        <taxon>Burkholderiales</taxon>
        <taxon>Burkholderiaceae</taxon>
        <taxon>Burkholderia</taxon>
        <taxon>Burkholderia cepacia complex</taxon>
    </lineage>
</organism>
<dbReference type="Proteomes" id="UP000056453">
    <property type="component" value="Unassembled WGS sequence"/>
</dbReference>
<dbReference type="InterPro" id="IPR029099">
    <property type="entry name" value="Pribosyltran_N"/>
</dbReference>
<dbReference type="CDD" id="cd06223">
    <property type="entry name" value="PRTases_typeI"/>
    <property type="match status" value="1"/>
</dbReference>
<dbReference type="GO" id="GO:0006015">
    <property type="term" value="P:5-phosphoribose 1-diphosphate biosynthetic process"/>
    <property type="evidence" value="ECO:0007669"/>
    <property type="project" value="TreeGrafter"/>
</dbReference>
<dbReference type="InterPro" id="IPR029057">
    <property type="entry name" value="PRTase-like"/>
</dbReference>
<feature type="domain" description="Ribose-phosphate pyrophosphokinase N-terminal" evidence="4">
    <location>
        <begin position="45"/>
        <end position="115"/>
    </location>
</feature>
<feature type="domain" description="Phosphoribosyltransferase" evidence="3">
    <location>
        <begin position="163"/>
        <end position="249"/>
    </location>
</feature>
<protein>
    <recommendedName>
        <fullName evidence="7">Phosphoribosyl pyrophosphate synthase</fullName>
    </recommendedName>
</protein>